<dbReference type="Proteomes" id="UP000198757">
    <property type="component" value="Unassembled WGS sequence"/>
</dbReference>
<dbReference type="STRING" id="1285928.SAMN04487894_11111"/>
<dbReference type="EMBL" id="FMZO01000011">
    <property type="protein sequence ID" value="SDD61124.1"/>
    <property type="molecule type" value="Genomic_DNA"/>
</dbReference>
<accession>A0A1G6W5L7</accession>
<keyword evidence="2" id="KW-1185">Reference proteome</keyword>
<reference evidence="2" key="1">
    <citation type="submission" date="2016-10" db="EMBL/GenBank/DDBJ databases">
        <authorList>
            <person name="Varghese N."/>
            <person name="Submissions S."/>
        </authorList>
    </citation>
    <scope>NUCLEOTIDE SEQUENCE [LARGE SCALE GENOMIC DNA]</scope>
    <source>
        <strain evidence="2">DSM 25811 / CCM 8410 / LMG 26954 / E90</strain>
    </source>
</reference>
<evidence type="ECO:0000313" key="2">
    <source>
        <dbReference type="Proteomes" id="UP000198757"/>
    </source>
</evidence>
<organism evidence="1 2">
    <name type="scientific">Niabella drilacis (strain DSM 25811 / CCM 8410 / CCUG 62505 / LMG 26954 / E90)</name>
    <dbReference type="NCBI Taxonomy" id="1285928"/>
    <lineage>
        <taxon>Bacteria</taxon>
        <taxon>Pseudomonadati</taxon>
        <taxon>Bacteroidota</taxon>
        <taxon>Chitinophagia</taxon>
        <taxon>Chitinophagales</taxon>
        <taxon>Chitinophagaceae</taxon>
        <taxon>Niabella</taxon>
    </lineage>
</organism>
<gene>
    <name evidence="1" type="ORF">SAMN04487894_11111</name>
</gene>
<dbReference type="AlphaFoldDB" id="A0A1G6W5L7"/>
<sequence>MYYFFILENNKAAFFSTVSITHIRIKDFDTGTLPVTENRKSIWKLRKSKMIR</sequence>
<evidence type="ECO:0000313" key="1">
    <source>
        <dbReference type="EMBL" id="SDD61124.1"/>
    </source>
</evidence>
<proteinExistence type="predicted"/>
<protein>
    <submittedName>
        <fullName evidence="1">Uncharacterized protein</fullName>
    </submittedName>
</protein>
<name>A0A1G6W5L7_NIADE</name>